<comment type="subunit">
    <text evidence="6">Monomer.</text>
</comment>
<evidence type="ECO:0000313" key="9">
    <source>
        <dbReference type="EMBL" id="AJD42065.1"/>
    </source>
</evidence>
<protein>
    <recommendedName>
        <fullName evidence="6 7">Methionine aminopeptidase</fullName>
        <shortName evidence="6">MAP</shortName>
        <shortName evidence="6">MetAP</shortName>
        <ecNumber evidence="6 7">3.4.11.18</ecNumber>
    </recommendedName>
    <alternativeName>
        <fullName evidence="6">Peptidase M</fullName>
    </alternativeName>
</protein>
<comment type="function">
    <text evidence="1 6">Removes the N-terminal methionine from nascent proteins. The N-terminal methionine is often cleaved when the second residue in the primary sequence is small and uncharged (Met-Ala-, Cys, Gly, Pro, Ser, Thr, or Val). Requires deformylation of the N(alpha)-formylated initiator methionine before it can be hydrolyzed.</text>
</comment>
<dbReference type="GO" id="GO:0004239">
    <property type="term" value="F:initiator methionyl aminopeptidase activity"/>
    <property type="evidence" value="ECO:0007669"/>
    <property type="project" value="UniProtKB-UniRule"/>
</dbReference>
<feature type="binding site" evidence="6">
    <location>
        <position position="104"/>
    </location>
    <ligand>
        <name>a divalent metal cation</name>
        <dbReference type="ChEBI" id="CHEBI:60240"/>
        <label>1</label>
    </ligand>
</feature>
<evidence type="ECO:0000256" key="2">
    <source>
        <dbReference type="ARBA" id="ARBA00022438"/>
    </source>
</evidence>
<feature type="binding site" evidence="6">
    <location>
        <position position="174"/>
    </location>
    <ligand>
        <name>substrate</name>
    </ligand>
</feature>
<comment type="cofactor">
    <cofactor evidence="6">
        <name>Co(2+)</name>
        <dbReference type="ChEBI" id="CHEBI:48828"/>
    </cofactor>
    <cofactor evidence="6">
        <name>Zn(2+)</name>
        <dbReference type="ChEBI" id="CHEBI:29105"/>
    </cofactor>
    <cofactor evidence="6">
        <name>Mn(2+)</name>
        <dbReference type="ChEBI" id="CHEBI:29035"/>
    </cofactor>
    <cofactor evidence="6">
        <name>Fe(2+)</name>
        <dbReference type="ChEBI" id="CHEBI:29033"/>
    </cofactor>
    <text evidence="6">Binds 2 divalent metal cations per subunit. Has a high-affinity and a low affinity metal-binding site. The true nature of the physiological cofactor is under debate. The enzyme is active with cobalt, zinc, manganese or divalent iron ions. Most likely, methionine aminopeptidases function as mononuclear Fe(2+)-metalloproteases under physiological conditions, and the catalytically relevant metal-binding site has been assigned to the histidine-containing high-affinity site.</text>
</comment>
<comment type="similarity">
    <text evidence="6">Belongs to the peptidase M24A family. Methionine aminopeptidase type 1 subfamily.</text>
</comment>
<feature type="binding site" evidence="6">
    <location>
        <position position="167"/>
    </location>
    <ligand>
        <name>a divalent metal cation</name>
        <dbReference type="ChEBI" id="CHEBI:60240"/>
        <label>2</label>
        <note>catalytic</note>
    </ligand>
</feature>
<dbReference type="NCBIfam" id="TIGR00500">
    <property type="entry name" value="met_pdase_I"/>
    <property type="match status" value="1"/>
</dbReference>
<dbReference type="PRINTS" id="PR00599">
    <property type="entry name" value="MAPEPTIDASE"/>
</dbReference>
<feature type="binding site" evidence="6">
    <location>
        <position position="201"/>
    </location>
    <ligand>
        <name>a divalent metal cation</name>
        <dbReference type="ChEBI" id="CHEBI:60240"/>
        <label>2</label>
        <note>catalytic</note>
    </ligand>
</feature>
<dbReference type="InterPro" id="IPR000994">
    <property type="entry name" value="Pept_M24"/>
</dbReference>
<name>A0A0B4X5T5_9HYPH</name>
<dbReference type="HOGENOM" id="CLU_015857_0_2_5"/>
<keyword evidence="2 6" id="KW-0031">Aminopeptidase</keyword>
<feature type="binding site" evidence="6">
    <location>
        <position position="76"/>
    </location>
    <ligand>
        <name>substrate</name>
    </ligand>
</feature>
<feature type="binding site" evidence="6">
    <location>
        <position position="232"/>
    </location>
    <ligand>
        <name>a divalent metal cation</name>
        <dbReference type="ChEBI" id="CHEBI:60240"/>
        <label>2</label>
        <note>catalytic</note>
    </ligand>
</feature>
<evidence type="ECO:0000256" key="1">
    <source>
        <dbReference type="ARBA" id="ARBA00002521"/>
    </source>
</evidence>
<reference evidence="9 10" key="1">
    <citation type="submission" date="2013-11" db="EMBL/GenBank/DDBJ databases">
        <title>Complete genome sequence of Rhizobium gallicum bv. gallicum R602.</title>
        <authorList>
            <person name="Bustos P."/>
            <person name="Santamaria R.I."/>
            <person name="Lozano L."/>
            <person name="Acosta J.L."/>
            <person name="Ormeno-Orrillo E."/>
            <person name="Rogel M.A."/>
            <person name="Romero D."/>
            <person name="Cevallos M.A."/>
            <person name="Martinez-Romero E."/>
            <person name="Gonzalez V."/>
        </authorList>
    </citation>
    <scope>NUCLEOTIDE SEQUENCE [LARGE SCALE GENOMIC DNA]</scope>
    <source>
        <strain evidence="9 10">R602</strain>
    </source>
</reference>
<dbReference type="KEGG" id="rga:RGR602_CH02745"/>
<feature type="domain" description="Peptidase M24" evidence="8">
    <location>
        <begin position="11"/>
        <end position="238"/>
    </location>
</feature>
<dbReference type="SUPFAM" id="SSF55920">
    <property type="entry name" value="Creatinase/aminopeptidase"/>
    <property type="match status" value="1"/>
</dbReference>
<dbReference type="GO" id="GO:0070006">
    <property type="term" value="F:metalloaminopeptidase activity"/>
    <property type="evidence" value="ECO:0007669"/>
    <property type="project" value="UniProtKB-UniRule"/>
</dbReference>
<evidence type="ECO:0000256" key="5">
    <source>
        <dbReference type="ARBA" id="ARBA00022801"/>
    </source>
</evidence>
<dbReference type="Pfam" id="PF00557">
    <property type="entry name" value="Peptidase_M24"/>
    <property type="match status" value="1"/>
</dbReference>
<comment type="catalytic activity">
    <reaction evidence="6 7">
        <text>Release of N-terminal amino acids, preferentially methionine, from peptides and arylamides.</text>
        <dbReference type="EC" id="3.4.11.18"/>
    </reaction>
</comment>
<dbReference type="InterPro" id="IPR001714">
    <property type="entry name" value="Pept_M24_MAP"/>
</dbReference>
<feature type="binding site" evidence="6">
    <location>
        <position position="93"/>
    </location>
    <ligand>
        <name>a divalent metal cation</name>
        <dbReference type="ChEBI" id="CHEBI:60240"/>
        <label>1</label>
    </ligand>
</feature>
<dbReference type="CDD" id="cd01086">
    <property type="entry name" value="MetAP1"/>
    <property type="match status" value="1"/>
</dbReference>
<organism evidence="9 10">
    <name type="scientific">Rhizobium gallicum bv. gallicum R602sp</name>
    <dbReference type="NCBI Taxonomy" id="1041138"/>
    <lineage>
        <taxon>Bacteria</taxon>
        <taxon>Pseudomonadati</taxon>
        <taxon>Pseudomonadota</taxon>
        <taxon>Alphaproteobacteria</taxon>
        <taxon>Hyphomicrobiales</taxon>
        <taxon>Rhizobiaceae</taxon>
        <taxon>Rhizobium/Agrobacterium group</taxon>
        <taxon>Rhizobium</taxon>
    </lineage>
</organism>
<keyword evidence="4 6" id="KW-0479">Metal-binding</keyword>
<dbReference type="InterPro" id="IPR036005">
    <property type="entry name" value="Creatinase/aminopeptidase-like"/>
</dbReference>
<accession>A0A0B4X5T5</accession>
<sequence>MVIENDDELVKLKEIGRICANAIQVMAAAVEPGMTTLELDQIGRKVLEDAGARSAPEFCYQFPGATCISVNEEIAHGIPGSRMVRPGDLINIDVSAEKDGFFADTGASFTVPPVKPKIERLCRDGKRALWVGLNQVKAGEPLAKIGKAVGAFAAKNRYTLVANLASHGVGRSLHEEPAELSTWPDPSEKRMMTEGLVFTVEPFLSLGATWAEGGDDAWTLYADPQAPTVQFEHTVVATRNGPLILTLPDGGV</sequence>
<proteinExistence type="inferred from homology"/>
<evidence type="ECO:0000256" key="4">
    <source>
        <dbReference type="ARBA" id="ARBA00022723"/>
    </source>
</evidence>
<evidence type="ECO:0000256" key="3">
    <source>
        <dbReference type="ARBA" id="ARBA00022670"/>
    </source>
</evidence>
<dbReference type="EMBL" id="CP006877">
    <property type="protein sequence ID" value="AJD42065.1"/>
    <property type="molecule type" value="Genomic_DNA"/>
</dbReference>
<evidence type="ECO:0000313" key="10">
    <source>
        <dbReference type="Proteomes" id="UP000031368"/>
    </source>
</evidence>
<dbReference type="HAMAP" id="MF_01974">
    <property type="entry name" value="MetAP_1"/>
    <property type="match status" value="1"/>
</dbReference>
<dbReference type="GO" id="GO:0046872">
    <property type="term" value="F:metal ion binding"/>
    <property type="evidence" value="ECO:0007669"/>
    <property type="project" value="UniProtKB-UniRule"/>
</dbReference>
<dbReference type="RefSeq" id="WP_039845544.1">
    <property type="nucleotide sequence ID" value="NZ_CP006877.1"/>
</dbReference>
<feature type="binding site" evidence="6">
    <location>
        <position position="232"/>
    </location>
    <ligand>
        <name>a divalent metal cation</name>
        <dbReference type="ChEBI" id="CHEBI:60240"/>
        <label>1</label>
    </ligand>
</feature>
<evidence type="ECO:0000256" key="6">
    <source>
        <dbReference type="HAMAP-Rule" id="MF_01974"/>
    </source>
</evidence>
<dbReference type="Proteomes" id="UP000031368">
    <property type="component" value="Chromosome"/>
</dbReference>
<evidence type="ECO:0000259" key="8">
    <source>
        <dbReference type="Pfam" id="PF00557"/>
    </source>
</evidence>
<feature type="binding site" evidence="6">
    <location>
        <position position="104"/>
    </location>
    <ligand>
        <name>a divalent metal cation</name>
        <dbReference type="ChEBI" id="CHEBI:60240"/>
        <label>2</label>
        <note>catalytic</note>
    </ligand>
</feature>
<keyword evidence="5 6" id="KW-0378">Hydrolase</keyword>
<dbReference type="PANTHER" id="PTHR43330:SF13">
    <property type="entry name" value="METHIONINE AMINOPEPTIDASE 2"/>
    <property type="match status" value="1"/>
</dbReference>
<evidence type="ECO:0000256" key="7">
    <source>
        <dbReference type="RuleBase" id="RU003653"/>
    </source>
</evidence>
<dbReference type="AlphaFoldDB" id="A0A0B4X5T5"/>
<gene>
    <name evidence="9" type="primary">map-2</name>
    <name evidence="6" type="synonym">map</name>
    <name evidence="9" type="ORF">RGR602_CH02745</name>
</gene>
<dbReference type="Gene3D" id="3.90.230.10">
    <property type="entry name" value="Creatinase/methionine aminopeptidase superfamily"/>
    <property type="match status" value="1"/>
</dbReference>
<dbReference type="PANTHER" id="PTHR43330">
    <property type="entry name" value="METHIONINE AMINOPEPTIDASE"/>
    <property type="match status" value="1"/>
</dbReference>
<keyword evidence="3 6" id="KW-0645">Protease</keyword>
<dbReference type="GO" id="GO:0006508">
    <property type="term" value="P:proteolysis"/>
    <property type="evidence" value="ECO:0007669"/>
    <property type="project" value="UniProtKB-KW"/>
</dbReference>
<keyword evidence="10" id="KW-1185">Reference proteome</keyword>
<dbReference type="InterPro" id="IPR002467">
    <property type="entry name" value="Pept_M24A_MAP1"/>
</dbReference>
<dbReference type="EC" id="3.4.11.18" evidence="6 7"/>